<dbReference type="NCBIfam" id="TIGR01417">
    <property type="entry name" value="PTS_I_fam"/>
    <property type="match status" value="1"/>
</dbReference>
<evidence type="ECO:0000256" key="12">
    <source>
        <dbReference type="ARBA" id="ARBA00022679"/>
    </source>
</evidence>
<dbReference type="InterPro" id="IPR036637">
    <property type="entry name" value="Phosphohistidine_dom_sf"/>
</dbReference>
<comment type="cofactor">
    <cofactor evidence="2 18 21">
        <name>Mg(2+)</name>
        <dbReference type="ChEBI" id="CHEBI:18420"/>
    </cofactor>
</comment>
<evidence type="ECO:0000259" key="24">
    <source>
        <dbReference type="Pfam" id="PF05524"/>
    </source>
</evidence>
<dbReference type="Pfam" id="PF05524">
    <property type="entry name" value="PEP-utilisers_N"/>
    <property type="match status" value="1"/>
</dbReference>
<evidence type="ECO:0000256" key="18">
    <source>
        <dbReference type="PIRNR" id="PIRNR000732"/>
    </source>
</evidence>
<evidence type="ECO:0000313" key="26">
    <source>
        <dbReference type="Proteomes" id="UP000509791"/>
    </source>
</evidence>
<evidence type="ECO:0000256" key="20">
    <source>
        <dbReference type="PIRSR" id="PIRSR000732-2"/>
    </source>
</evidence>
<feature type="active site" description="Tele-phosphohistidine intermediate" evidence="19">
    <location>
        <position position="191"/>
    </location>
</feature>
<evidence type="ECO:0000256" key="6">
    <source>
        <dbReference type="ARBA" id="ARBA00011738"/>
    </source>
</evidence>
<evidence type="ECO:0000256" key="3">
    <source>
        <dbReference type="ARBA" id="ARBA00002728"/>
    </source>
</evidence>
<evidence type="ECO:0000256" key="10">
    <source>
        <dbReference type="ARBA" id="ARBA00022490"/>
    </source>
</evidence>
<evidence type="ECO:0000259" key="22">
    <source>
        <dbReference type="Pfam" id="PF00391"/>
    </source>
</evidence>
<feature type="binding site" evidence="20">
    <location>
        <position position="334"/>
    </location>
    <ligand>
        <name>phosphoenolpyruvate</name>
        <dbReference type="ChEBI" id="CHEBI:58702"/>
    </ligand>
</feature>
<evidence type="ECO:0000256" key="8">
    <source>
        <dbReference type="ARBA" id="ARBA00016544"/>
    </source>
</evidence>
<dbReference type="InterPro" id="IPR018274">
    <property type="entry name" value="PEP_util_AS"/>
</dbReference>
<dbReference type="AlphaFoldDB" id="A0A8D6UBI5"/>
<feature type="binding site" evidence="20">
    <location>
        <begin position="458"/>
        <end position="459"/>
    </location>
    <ligand>
        <name>phosphoenolpyruvate</name>
        <dbReference type="ChEBI" id="CHEBI:58702"/>
    </ligand>
</feature>
<dbReference type="InterPro" id="IPR008731">
    <property type="entry name" value="PTS_EIN"/>
</dbReference>
<feature type="domain" description="Phosphotransferase system enzyme I N-terminal" evidence="24">
    <location>
        <begin position="6"/>
        <end position="128"/>
    </location>
</feature>
<comment type="subcellular location">
    <subcellularLocation>
        <location evidence="4 18">Cytoplasm</location>
    </subcellularLocation>
</comment>
<feature type="active site" description="Proton donor" evidence="19">
    <location>
        <position position="506"/>
    </location>
</feature>
<feature type="domain" description="PEP-utilising enzyme C-terminal" evidence="23">
    <location>
        <begin position="252"/>
        <end position="545"/>
    </location>
</feature>
<keyword evidence="9 18" id="KW-0813">Transport</keyword>
<evidence type="ECO:0000256" key="2">
    <source>
        <dbReference type="ARBA" id="ARBA00001946"/>
    </source>
</evidence>
<dbReference type="PROSITE" id="PS00742">
    <property type="entry name" value="PEP_ENZYMES_2"/>
    <property type="match status" value="1"/>
</dbReference>
<dbReference type="GO" id="GO:0046872">
    <property type="term" value="F:metal ion binding"/>
    <property type="evidence" value="ECO:0007669"/>
    <property type="project" value="UniProtKB-KW"/>
</dbReference>
<dbReference type="RefSeq" id="WP_179972016.1">
    <property type="nucleotide sequence ID" value="NZ_CP125765.1"/>
</dbReference>
<evidence type="ECO:0000313" key="25">
    <source>
        <dbReference type="EMBL" id="CAD0152638.1"/>
    </source>
</evidence>
<dbReference type="GO" id="GO:0016301">
    <property type="term" value="F:kinase activity"/>
    <property type="evidence" value="ECO:0007669"/>
    <property type="project" value="UniProtKB-KW"/>
</dbReference>
<dbReference type="SUPFAM" id="SSF51621">
    <property type="entry name" value="Phosphoenolpyruvate/pyruvate domain"/>
    <property type="match status" value="1"/>
</dbReference>
<evidence type="ECO:0000256" key="15">
    <source>
        <dbReference type="ARBA" id="ARBA00022777"/>
    </source>
</evidence>
<evidence type="ECO:0000256" key="13">
    <source>
        <dbReference type="ARBA" id="ARBA00022683"/>
    </source>
</evidence>
<evidence type="ECO:0000256" key="4">
    <source>
        <dbReference type="ARBA" id="ARBA00004496"/>
    </source>
</evidence>
<evidence type="ECO:0000256" key="17">
    <source>
        <dbReference type="ARBA" id="ARBA00033235"/>
    </source>
</evidence>
<organism evidence="25 26">
    <name type="scientific">Streptococcus thermophilus</name>
    <dbReference type="NCBI Taxonomy" id="1308"/>
    <lineage>
        <taxon>Bacteria</taxon>
        <taxon>Bacillati</taxon>
        <taxon>Bacillota</taxon>
        <taxon>Bacilli</taxon>
        <taxon>Lactobacillales</taxon>
        <taxon>Streptococcaceae</taxon>
        <taxon>Streptococcus</taxon>
    </lineage>
</organism>
<dbReference type="GO" id="GO:0005737">
    <property type="term" value="C:cytoplasm"/>
    <property type="evidence" value="ECO:0007669"/>
    <property type="project" value="UniProtKB-SubCell"/>
</dbReference>
<keyword evidence="13 18" id="KW-0598">Phosphotransferase system</keyword>
<dbReference type="PANTHER" id="PTHR46244:SF3">
    <property type="entry name" value="PHOSPHOENOLPYRUVATE-PROTEIN PHOSPHOTRANSFERASE"/>
    <property type="match status" value="1"/>
</dbReference>
<keyword evidence="16 18" id="KW-0460">Magnesium</keyword>
<evidence type="ECO:0000256" key="1">
    <source>
        <dbReference type="ARBA" id="ARBA00000683"/>
    </source>
</evidence>
<evidence type="ECO:0000256" key="5">
    <source>
        <dbReference type="ARBA" id="ARBA00007837"/>
    </source>
</evidence>
<dbReference type="EMBL" id="LR822027">
    <property type="protein sequence ID" value="CAD0152638.1"/>
    <property type="molecule type" value="Genomic_DNA"/>
</dbReference>
<feature type="binding site" evidence="21">
    <location>
        <position position="459"/>
    </location>
    <ligand>
        <name>Mg(2+)</name>
        <dbReference type="ChEBI" id="CHEBI:18420"/>
    </ligand>
</feature>
<dbReference type="SUPFAM" id="SSF52009">
    <property type="entry name" value="Phosphohistidine domain"/>
    <property type="match status" value="1"/>
</dbReference>
<dbReference type="Gene3D" id="1.10.274.10">
    <property type="entry name" value="PtsI, HPr-binding domain"/>
    <property type="match status" value="1"/>
</dbReference>
<name>A0A8D6UBI5_STRTR</name>
<dbReference type="Proteomes" id="UP000509791">
    <property type="component" value="Chromosome"/>
</dbReference>
<accession>A0A8D6UBI5</accession>
<dbReference type="InterPro" id="IPR008279">
    <property type="entry name" value="PEP-util_enz_mobile_dom"/>
</dbReference>
<dbReference type="PIRSF" id="PIRSF000732">
    <property type="entry name" value="PTS_enzyme_I"/>
    <property type="match status" value="1"/>
</dbReference>
<feature type="binding site" evidence="20">
    <location>
        <position position="469"/>
    </location>
    <ligand>
        <name>phosphoenolpyruvate</name>
        <dbReference type="ChEBI" id="CHEBI:58702"/>
    </ligand>
</feature>
<comment type="similarity">
    <text evidence="5 18">Belongs to the PEP-utilizing enzyme family.</text>
</comment>
<dbReference type="InterPro" id="IPR050499">
    <property type="entry name" value="PEP-utilizing_PTS_enzyme"/>
</dbReference>
<evidence type="ECO:0000256" key="21">
    <source>
        <dbReference type="PIRSR" id="PIRSR000732-3"/>
    </source>
</evidence>
<evidence type="ECO:0000256" key="16">
    <source>
        <dbReference type="ARBA" id="ARBA00022842"/>
    </source>
</evidence>
<dbReference type="Pfam" id="PF00391">
    <property type="entry name" value="PEP-utilizers"/>
    <property type="match status" value="1"/>
</dbReference>
<keyword evidence="11 18" id="KW-0762">Sugar transport</keyword>
<dbReference type="InterPro" id="IPR036618">
    <property type="entry name" value="PtsI_HPr-bd_sf"/>
</dbReference>
<dbReference type="Pfam" id="PF02896">
    <property type="entry name" value="PEP-utilizers_C"/>
    <property type="match status" value="1"/>
</dbReference>
<evidence type="ECO:0000256" key="7">
    <source>
        <dbReference type="ARBA" id="ARBA00012232"/>
    </source>
</evidence>
<reference evidence="25 26" key="1">
    <citation type="submission" date="2020-06" db="EMBL/GenBank/DDBJ databases">
        <authorList>
            <person name="Chuat V."/>
        </authorList>
    </citation>
    <scope>NUCLEOTIDE SEQUENCE [LARGE SCALE GENOMIC DNA]</scope>
    <source>
        <strain evidence="25">STH_CIRM_998</strain>
    </source>
</reference>
<gene>
    <name evidence="25" type="primary">ptsI</name>
    <name evidence="25" type="ORF">STHERMO_1357</name>
</gene>
<dbReference type="InterPro" id="IPR000121">
    <property type="entry name" value="PEP_util_C"/>
</dbReference>
<dbReference type="PANTHER" id="PTHR46244">
    <property type="entry name" value="PHOSPHOENOLPYRUVATE-PROTEIN PHOSPHOTRANSFERASE"/>
    <property type="match status" value="1"/>
</dbReference>
<feature type="binding site" evidence="21">
    <location>
        <position position="435"/>
    </location>
    <ligand>
        <name>Mg(2+)</name>
        <dbReference type="ChEBI" id="CHEBI:18420"/>
    </ligand>
</feature>
<dbReference type="InterPro" id="IPR024692">
    <property type="entry name" value="PTS_EI"/>
</dbReference>
<evidence type="ECO:0000256" key="9">
    <source>
        <dbReference type="ARBA" id="ARBA00022448"/>
    </source>
</evidence>
<evidence type="ECO:0000256" key="11">
    <source>
        <dbReference type="ARBA" id="ARBA00022597"/>
    </source>
</evidence>
<keyword evidence="15 18" id="KW-0418">Kinase</keyword>
<feature type="binding site" evidence="20">
    <location>
        <position position="298"/>
    </location>
    <ligand>
        <name>phosphoenolpyruvate</name>
        <dbReference type="ChEBI" id="CHEBI:58702"/>
    </ligand>
</feature>
<keyword evidence="10 18" id="KW-0963">Cytoplasm</keyword>
<dbReference type="EC" id="2.7.3.9" evidence="7 18"/>
<comment type="function">
    <text evidence="3 18">General (non sugar-specific) component of the phosphoenolpyruvate-dependent sugar phosphotransferase system (sugar PTS). This major carbohydrate active-transport system catalyzes the phosphorylation of incoming sugar substrates concomitantly with their translocation across the cell membrane. Enzyme I transfers the phosphoryl group from phosphoenolpyruvate (PEP) to the phosphoryl carrier protein (HPr).</text>
</comment>
<dbReference type="Gene3D" id="3.20.20.60">
    <property type="entry name" value="Phosphoenolpyruvate-binding domains"/>
    <property type="match status" value="1"/>
</dbReference>
<dbReference type="SUPFAM" id="SSF47831">
    <property type="entry name" value="Enzyme I of the PEP:sugar phosphotransferase system HPr-binding (sub)domain"/>
    <property type="match status" value="1"/>
</dbReference>
<dbReference type="FunFam" id="3.20.20.60:FF:000007">
    <property type="entry name" value="Phosphoenolpyruvate-protein phosphotransferase"/>
    <property type="match status" value="1"/>
</dbReference>
<feature type="domain" description="PEP-utilising enzyme mobile" evidence="22">
    <location>
        <begin position="155"/>
        <end position="227"/>
    </location>
</feature>
<sequence>MTKVLKGIAASDGVAVAKAYLLVQPDLSFETVTVEDTSAEEARLDAALAASQDELSVIREKAVENLGEEAAAVFDAHLMVLADPEMTGQIKETIRAKQVNAEAALTEVTNMFIAIFEGMDDNPYMQERAADIRDVTKRVLAHLLGKKLPNPATINEESIVVAHDLTPSDTAQLNKKFVKAFVTDIGGRTSHSAIMARTLEIPAVLGTNNITELVKDGDILAVSGITGEVVINPTEEQIAEFKAAGEAYAKQKAEWAQLKDAPTVTADGKHFELAANIGTPKDVESVNDNGAEAVGLYRTEFLYMDSQDFPTEEDQYEAYKAVLEGMNGKPVVVRTMDIGGDKELPYFDLPKEMNPFLGYRALRISISETGNQMFRTQLRALLRASVHGKLRIMFPMVALLTEFRTAKSILEEEKAKLVAEGVAVADDIEVGIMIEIPAAAILADQFAKEVDFFSIGTNDLIQYTMAADRMNEQVSYLYQPYNPSILRLINNVIKAAHAEGKWAGMCGEMAGDQTAVPLLVGMGLDEFSMSATSILRTRSLMKKLDTAKMEEYANRALTECSTMEEVLELSKKYVNVD</sequence>
<protein>
    <recommendedName>
        <fullName evidence="8 18">Phosphoenolpyruvate-protein phosphotransferase</fullName>
        <ecNumber evidence="7 18">2.7.3.9</ecNumber>
    </recommendedName>
    <alternativeName>
        <fullName evidence="17 18">Phosphotransferase system, enzyme I</fullName>
    </alternativeName>
</protein>
<dbReference type="PROSITE" id="PS00370">
    <property type="entry name" value="PEP_ENZYMES_PHOS_SITE"/>
    <property type="match status" value="1"/>
</dbReference>
<keyword evidence="14 18" id="KW-0479">Metal-binding</keyword>
<comment type="subunit">
    <text evidence="6">Homodimer.</text>
</comment>
<evidence type="ECO:0000256" key="14">
    <source>
        <dbReference type="ARBA" id="ARBA00022723"/>
    </source>
</evidence>
<evidence type="ECO:0000256" key="19">
    <source>
        <dbReference type="PIRSR" id="PIRSR000732-1"/>
    </source>
</evidence>
<dbReference type="FunFam" id="1.10.274.10:FF:000001">
    <property type="entry name" value="Phosphoenolpyruvate-protein phosphotransferase"/>
    <property type="match status" value="1"/>
</dbReference>
<dbReference type="GO" id="GO:0008965">
    <property type="term" value="F:phosphoenolpyruvate-protein phosphotransferase activity"/>
    <property type="evidence" value="ECO:0007669"/>
    <property type="project" value="UniProtKB-EC"/>
</dbReference>
<dbReference type="InterPro" id="IPR040442">
    <property type="entry name" value="Pyrv_kinase-like_dom_sf"/>
</dbReference>
<keyword evidence="12 18" id="KW-0808">Transferase</keyword>
<evidence type="ECO:0000259" key="23">
    <source>
        <dbReference type="Pfam" id="PF02896"/>
    </source>
</evidence>
<proteinExistence type="inferred from homology"/>
<dbReference type="Gene3D" id="3.50.30.10">
    <property type="entry name" value="Phosphohistidine domain"/>
    <property type="match status" value="1"/>
</dbReference>
<dbReference type="InterPro" id="IPR006318">
    <property type="entry name" value="PTS_EI-like"/>
</dbReference>
<comment type="catalytic activity">
    <reaction evidence="1 18">
        <text>L-histidyl-[protein] + phosphoenolpyruvate = N(pros)-phospho-L-histidyl-[protein] + pyruvate</text>
        <dbReference type="Rhea" id="RHEA:23880"/>
        <dbReference type="Rhea" id="RHEA-COMP:9745"/>
        <dbReference type="Rhea" id="RHEA-COMP:9746"/>
        <dbReference type="ChEBI" id="CHEBI:15361"/>
        <dbReference type="ChEBI" id="CHEBI:29979"/>
        <dbReference type="ChEBI" id="CHEBI:58702"/>
        <dbReference type="ChEBI" id="CHEBI:64837"/>
        <dbReference type="EC" id="2.7.3.9"/>
    </reaction>
</comment>
<dbReference type="InterPro" id="IPR015813">
    <property type="entry name" value="Pyrv/PenolPyrv_kinase-like_dom"/>
</dbReference>
<dbReference type="GO" id="GO:0009401">
    <property type="term" value="P:phosphoenolpyruvate-dependent sugar phosphotransferase system"/>
    <property type="evidence" value="ECO:0007669"/>
    <property type="project" value="UniProtKB-KW"/>
</dbReference>
<dbReference type="PRINTS" id="PR01736">
    <property type="entry name" value="PHPHTRNFRASE"/>
</dbReference>
<dbReference type="InterPro" id="IPR023151">
    <property type="entry name" value="PEP_util_CS"/>
</dbReference>